<keyword evidence="4" id="KW-0007">Acetylation</keyword>
<dbReference type="Gene3D" id="2.160.20.70">
    <property type="match status" value="1"/>
</dbReference>
<evidence type="ECO:0000256" key="1">
    <source>
        <dbReference type="ARBA" id="ARBA00004496"/>
    </source>
</evidence>
<keyword evidence="3" id="KW-0963">Cytoplasm</keyword>
<feature type="region of interest" description="Disordered" evidence="7">
    <location>
        <begin position="158"/>
        <end position="182"/>
    </location>
</feature>
<dbReference type="GO" id="GO:0015631">
    <property type="term" value="F:tubulin binding"/>
    <property type="evidence" value="ECO:0007669"/>
    <property type="project" value="InterPro"/>
</dbReference>
<comment type="similarity">
    <text evidence="2">Belongs to the TBCC family.</text>
</comment>
<evidence type="ECO:0000256" key="5">
    <source>
        <dbReference type="ARBA" id="ARBA00023186"/>
    </source>
</evidence>
<organism evidence="9">
    <name type="scientific">Chloropicon roscoffensis</name>
    <dbReference type="NCBI Taxonomy" id="1461544"/>
    <lineage>
        <taxon>Eukaryota</taxon>
        <taxon>Viridiplantae</taxon>
        <taxon>Chlorophyta</taxon>
        <taxon>Chloropicophyceae</taxon>
        <taxon>Chloropicales</taxon>
        <taxon>Chloropicaceae</taxon>
        <taxon>Chloropicon</taxon>
    </lineage>
</organism>
<feature type="region of interest" description="Disordered" evidence="7">
    <location>
        <begin position="23"/>
        <end position="65"/>
    </location>
</feature>
<dbReference type="InterPro" id="IPR012945">
    <property type="entry name" value="Tubulin-bd_cofactor_C_dom"/>
</dbReference>
<dbReference type="GO" id="GO:0007023">
    <property type="term" value="P:post-chaperonin tubulin folding pathway"/>
    <property type="evidence" value="ECO:0007669"/>
    <property type="project" value="InterPro"/>
</dbReference>
<gene>
    <name evidence="9" type="ORF">CROS1312_LOCUS541</name>
</gene>
<feature type="compositionally biased region" description="Low complexity" evidence="7">
    <location>
        <begin position="173"/>
        <end position="182"/>
    </location>
</feature>
<keyword evidence="5" id="KW-0143">Chaperone</keyword>
<dbReference type="Pfam" id="PF07986">
    <property type="entry name" value="TBCC"/>
    <property type="match status" value="1"/>
</dbReference>
<name>A0A7S2T903_9CHLO</name>
<evidence type="ECO:0000313" key="9">
    <source>
        <dbReference type="EMBL" id="CAD9721275.1"/>
    </source>
</evidence>
<evidence type="ECO:0000256" key="4">
    <source>
        <dbReference type="ARBA" id="ARBA00022990"/>
    </source>
</evidence>
<accession>A0A7S2T903</accession>
<dbReference type="InterPro" id="IPR027684">
    <property type="entry name" value="TBCC"/>
</dbReference>
<feature type="compositionally biased region" description="Basic and acidic residues" evidence="7">
    <location>
        <begin position="23"/>
        <end position="55"/>
    </location>
</feature>
<dbReference type="PANTHER" id="PTHR15139">
    <property type="entry name" value="TUBULIN FOLDING COFACTOR C"/>
    <property type="match status" value="1"/>
</dbReference>
<evidence type="ECO:0000256" key="6">
    <source>
        <dbReference type="ARBA" id="ARBA00026055"/>
    </source>
</evidence>
<comment type="subcellular location">
    <subcellularLocation>
        <location evidence="1">Cytoplasm</location>
    </subcellularLocation>
</comment>
<dbReference type="EMBL" id="HBHM01000712">
    <property type="protein sequence ID" value="CAD9721275.1"/>
    <property type="molecule type" value="Transcribed_RNA"/>
</dbReference>
<evidence type="ECO:0000256" key="3">
    <source>
        <dbReference type="ARBA" id="ARBA00022490"/>
    </source>
</evidence>
<dbReference type="InterPro" id="IPR006599">
    <property type="entry name" value="CARP_motif"/>
</dbReference>
<evidence type="ECO:0000256" key="7">
    <source>
        <dbReference type="SAM" id="MobiDB-lite"/>
    </source>
</evidence>
<dbReference type="InterPro" id="IPR017901">
    <property type="entry name" value="C-CAP_CF_C-like"/>
</dbReference>
<dbReference type="InterPro" id="IPR031925">
    <property type="entry name" value="TBCC_N"/>
</dbReference>
<dbReference type="SMART" id="SM00673">
    <property type="entry name" value="CARP"/>
    <property type="match status" value="2"/>
</dbReference>
<sequence>MVEDNLVKRGEATALAEEADARVVEKLSKGDAERAAQRERRKEREKEEANPRENVDLFNQSQQEEAGSIRSALAELEGQPPSTKDEIHAAKGTFENLRLRVLEMEKKAASASYFLSAYDVRATSDLAKDLKAKIDGVQREVLPRKAFTFRRRRVMRERNAADGAQAARTKAKSSVQEGGAGAAGENASAQVAVEARGMKVEAREGGVVVIAQEDATSDDIEIAGCKDCVIYVLAKMAVLRLVDLTSCRVFCGPVGGSLYLEGCRDSVVMAAAHQARIHHAHRVDFYLRTRSYPIIEKCSEVRFAPYAFSFEGRDAALEREKLSEENDLWSDVKDFGWLKSTQSPNWTVLPQDQRVEEVREG</sequence>
<evidence type="ECO:0000259" key="8">
    <source>
        <dbReference type="PROSITE" id="PS51329"/>
    </source>
</evidence>
<dbReference type="AlphaFoldDB" id="A0A7S2T903"/>
<dbReference type="Pfam" id="PF16752">
    <property type="entry name" value="TBCC_N"/>
    <property type="match status" value="1"/>
</dbReference>
<evidence type="ECO:0000256" key="2">
    <source>
        <dbReference type="ARBA" id="ARBA00008848"/>
    </source>
</evidence>
<dbReference type="GO" id="GO:0005737">
    <property type="term" value="C:cytoplasm"/>
    <property type="evidence" value="ECO:0007669"/>
    <property type="project" value="UniProtKB-SubCell"/>
</dbReference>
<dbReference type="InterPro" id="IPR016098">
    <property type="entry name" value="CAP/MinC_C"/>
</dbReference>
<dbReference type="GO" id="GO:0007021">
    <property type="term" value="P:tubulin complex assembly"/>
    <property type="evidence" value="ECO:0007669"/>
    <property type="project" value="TreeGrafter"/>
</dbReference>
<protein>
    <recommendedName>
        <fullName evidence="8">C-CAP/cofactor C-like domain-containing protein</fullName>
    </recommendedName>
</protein>
<dbReference type="InterPro" id="IPR038397">
    <property type="entry name" value="TBCC_N_sf"/>
</dbReference>
<reference evidence="9" key="1">
    <citation type="submission" date="2021-01" db="EMBL/GenBank/DDBJ databases">
        <authorList>
            <person name="Corre E."/>
            <person name="Pelletier E."/>
            <person name="Niang G."/>
            <person name="Scheremetjew M."/>
            <person name="Finn R."/>
            <person name="Kale V."/>
            <person name="Holt S."/>
            <person name="Cochrane G."/>
            <person name="Meng A."/>
            <person name="Brown T."/>
            <person name="Cohen L."/>
        </authorList>
    </citation>
    <scope>NUCLEOTIDE SEQUENCE</scope>
    <source>
        <strain evidence="9">RCC2335</strain>
    </source>
</reference>
<dbReference type="PROSITE" id="PS51329">
    <property type="entry name" value="C_CAP_COFACTOR_C"/>
    <property type="match status" value="1"/>
</dbReference>
<comment type="subunit">
    <text evidence="6">Supercomplex made of cofactors A to E. Cofactors A and D function by capturing and stabilizing tubulin in a quasi-native conformation. Cofactor E binds to the cofactor D-tubulin complex; interaction with cofactor C then causes the release of tubulin polypeptides that are committed to the native state.</text>
</comment>
<proteinExistence type="inferred from homology"/>
<feature type="domain" description="C-CAP/cofactor C-like" evidence="8">
    <location>
        <begin position="197"/>
        <end position="337"/>
    </location>
</feature>
<dbReference type="Gene3D" id="1.20.58.1250">
    <property type="entry name" value="Tubulin Binding Cofactor C, N-terminal domain"/>
    <property type="match status" value="1"/>
</dbReference>
<dbReference type="PANTHER" id="PTHR15139:SF0">
    <property type="entry name" value="TUBULIN-SPECIFIC CHAPERONE C"/>
    <property type="match status" value="1"/>
</dbReference>